<evidence type="ECO:0000259" key="17">
    <source>
        <dbReference type="PROSITE" id="PS50004"/>
    </source>
</evidence>
<evidence type="ECO:0000256" key="15">
    <source>
        <dbReference type="RuleBase" id="RU004560"/>
    </source>
</evidence>
<evidence type="ECO:0000259" key="18">
    <source>
        <dbReference type="PROSITE" id="PS51719"/>
    </source>
</evidence>
<dbReference type="CDD" id="cd01850">
    <property type="entry name" value="CDC_Septin"/>
    <property type="match status" value="1"/>
</dbReference>
<feature type="transmembrane region" description="Helical" evidence="16">
    <location>
        <begin position="936"/>
        <end position="961"/>
    </location>
</feature>
<keyword evidence="8" id="KW-0677">Repeat</keyword>
<organism evidence="19 20">
    <name type="scientific">Scophthalmus maximus</name>
    <name type="common">Turbot</name>
    <name type="synonym">Psetta maxima</name>
    <dbReference type="NCBI Taxonomy" id="52904"/>
    <lineage>
        <taxon>Eukaryota</taxon>
        <taxon>Metazoa</taxon>
        <taxon>Chordata</taxon>
        <taxon>Craniata</taxon>
        <taxon>Vertebrata</taxon>
        <taxon>Euteleostomi</taxon>
        <taxon>Actinopterygii</taxon>
        <taxon>Neopterygii</taxon>
        <taxon>Teleostei</taxon>
        <taxon>Neoteleostei</taxon>
        <taxon>Acanthomorphata</taxon>
        <taxon>Carangaria</taxon>
        <taxon>Pleuronectiformes</taxon>
        <taxon>Pleuronectoidei</taxon>
        <taxon>Scophthalmidae</taxon>
        <taxon>Scophthalmus</taxon>
    </lineage>
</organism>
<dbReference type="PROSITE" id="PS50004">
    <property type="entry name" value="C2"/>
    <property type="match status" value="3"/>
</dbReference>
<dbReference type="PANTHER" id="PTHR45911">
    <property type="entry name" value="C2 DOMAIN-CONTAINING PROTEIN"/>
    <property type="match status" value="1"/>
</dbReference>
<keyword evidence="11 16" id="KW-1133">Transmembrane helix</keyword>
<keyword evidence="4" id="KW-0963">Cytoplasm</keyword>
<keyword evidence="6 16" id="KW-0812">Transmembrane</keyword>
<dbReference type="GO" id="GO:0005525">
    <property type="term" value="F:GTP binding"/>
    <property type="evidence" value="ECO:0007669"/>
    <property type="project" value="UniProtKB-KW"/>
</dbReference>
<dbReference type="Gene3D" id="2.60.40.150">
    <property type="entry name" value="C2 domain"/>
    <property type="match status" value="3"/>
</dbReference>
<evidence type="ECO:0000256" key="6">
    <source>
        <dbReference type="ARBA" id="ARBA00022692"/>
    </source>
</evidence>
<comment type="similarity">
    <text evidence="3">Belongs to the MCTP family.</text>
</comment>
<dbReference type="GO" id="GO:0005509">
    <property type="term" value="F:calcium ion binding"/>
    <property type="evidence" value="ECO:0007669"/>
    <property type="project" value="TreeGrafter"/>
</dbReference>
<keyword evidence="12 15" id="KW-0342">GTP-binding</keyword>
<accession>A0A2U9B9X9</accession>
<keyword evidence="13 16" id="KW-0472">Membrane</keyword>
<dbReference type="PROSITE" id="PS51719">
    <property type="entry name" value="G_SEPTIN"/>
    <property type="match status" value="1"/>
</dbReference>
<dbReference type="PANTHER" id="PTHR45911:SF3">
    <property type="entry name" value="DYSFERLIN-RELATED"/>
    <property type="match status" value="1"/>
</dbReference>
<dbReference type="GO" id="GO:0030672">
    <property type="term" value="C:synaptic vesicle membrane"/>
    <property type="evidence" value="ECO:0007669"/>
    <property type="project" value="TreeGrafter"/>
</dbReference>
<dbReference type="EMBL" id="CP026246">
    <property type="protein sequence ID" value="AWP00630.1"/>
    <property type="molecule type" value="Genomic_DNA"/>
</dbReference>
<name>A0A2U9B9X9_SCOMX</name>
<dbReference type="InterPro" id="IPR030379">
    <property type="entry name" value="G_SEPTIN_dom"/>
</dbReference>
<dbReference type="InterPro" id="IPR035892">
    <property type="entry name" value="C2_domain_sf"/>
</dbReference>
<dbReference type="AlphaFoldDB" id="A0A2U9B9X9"/>
<dbReference type="FunFam" id="2.60.40.150:FF:000050">
    <property type="entry name" value="Multiple C2 and transmembrane domain containing 1"/>
    <property type="match status" value="1"/>
</dbReference>
<feature type="domain" description="C2" evidence="17">
    <location>
        <begin position="411"/>
        <end position="528"/>
    </location>
</feature>
<feature type="domain" description="C2" evidence="17">
    <location>
        <begin position="577"/>
        <end position="694"/>
    </location>
</feature>
<dbReference type="Pfam" id="PF00168">
    <property type="entry name" value="C2"/>
    <property type="match status" value="3"/>
</dbReference>
<dbReference type="CDD" id="cd08377">
    <property type="entry name" value="C2C_MCTP_PRT"/>
    <property type="match status" value="1"/>
</dbReference>
<keyword evidence="5" id="KW-0132">Cell division</keyword>
<dbReference type="PRINTS" id="PR00360">
    <property type="entry name" value="C2DOMAIN"/>
</dbReference>
<dbReference type="GO" id="GO:0051301">
    <property type="term" value="P:cell division"/>
    <property type="evidence" value="ECO:0007669"/>
    <property type="project" value="UniProtKB-KW"/>
</dbReference>
<comment type="subcellular location">
    <subcellularLocation>
        <location evidence="2">Cytoplasm</location>
    </subcellularLocation>
    <subcellularLocation>
        <location evidence="1">Membrane</location>
        <topology evidence="1">Multi-pass membrane protein</topology>
    </subcellularLocation>
</comment>
<evidence type="ECO:0000256" key="11">
    <source>
        <dbReference type="ARBA" id="ARBA00022989"/>
    </source>
</evidence>
<dbReference type="Proteomes" id="UP000246464">
    <property type="component" value="Chromosome 4"/>
</dbReference>
<dbReference type="InterPro" id="IPR000008">
    <property type="entry name" value="C2_dom"/>
</dbReference>
<evidence type="ECO:0000313" key="19">
    <source>
        <dbReference type="EMBL" id="AWP00630.1"/>
    </source>
</evidence>
<evidence type="ECO:0000256" key="7">
    <source>
        <dbReference type="ARBA" id="ARBA00022723"/>
    </source>
</evidence>
<keyword evidence="7" id="KW-0479">Metal-binding</keyword>
<keyword evidence="10" id="KW-0106">Calcium</keyword>
<evidence type="ECO:0000256" key="1">
    <source>
        <dbReference type="ARBA" id="ARBA00004141"/>
    </source>
</evidence>
<evidence type="ECO:0000256" key="12">
    <source>
        <dbReference type="ARBA" id="ARBA00023134"/>
    </source>
</evidence>
<evidence type="ECO:0000256" key="13">
    <source>
        <dbReference type="ARBA" id="ARBA00023136"/>
    </source>
</evidence>
<evidence type="ECO:0000256" key="16">
    <source>
        <dbReference type="SAM" id="Phobius"/>
    </source>
</evidence>
<dbReference type="Pfam" id="PF00735">
    <property type="entry name" value="Septin"/>
    <property type="match status" value="1"/>
</dbReference>
<evidence type="ECO:0000256" key="4">
    <source>
        <dbReference type="ARBA" id="ARBA00022490"/>
    </source>
</evidence>
<dbReference type="SUPFAM" id="SSF52540">
    <property type="entry name" value="P-loop containing nucleoside triphosphate hydrolases"/>
    <property type="match status" value="1"/>
</dbReference>
<dbReference type="InterPro" id="IPR016491">
    <property type="entry name" value="Septin"/>
</dbReference>
<keyword evidence="20" id="KW-1185">Reference proteome</keyword>
<evidence type="ECO:0000256" key="2">
    <source>
        <dbReference type="ARBA" id="ARBA00004496"/>
    </source>
</evidence>
<dbReference type="CDD" id="cd04042">
    <property type="entry name" value="C2A_MCTP_PRT"/>
    <property type="match status" value="1"/>
</dbReference>
<evidence type="ECO:0000256" key="3">
    <source>
        <dbReference type="ARBA" id="ARBA00007923"/>
    </source>
</evidence>
<sequence length="1121" mass="127847">MTTQCDIFLLRRGNTVQALLKGTSRGCAHHPARTAFVRHDGQQPAQEPCAPVSGSVPSSSIDQMSLMKSTLSVFLSPPTLHTHTHTHTHDYSPRCGCHLLLERTDASWALSPDDGEDKEYVGFATLPNQVHRKSVKKGFDFTLMVAGESGLGKSTLVNSLFLTDLHKDRKLLNAEERISQTVEITKHTVDIEEKGVKLKLTIVDTPGFGDAVNNTECWRPVTDYIHQQFEQYFRDESGLNRKNIQDNRVHCCLYFIPPFGHGLRPVDVEFMKALQDKVNVVPLIAKADCLTPSEIKKLKEQLREEIDKYGIKIYQFLDCDSDEDEEFKQQDKELKESTPFAVIGSNTVVEARGQRVRGRLYPWGIVEVENPSHCDFVKLRTMLIRTHMHDLKDITGDCHYENYRAQCIQTMTSSSGANPERSAPSSGMYKLEIELKRGHNLAVRDRGGSSDPYVKIRLANKDVFRSKTIHKNLNPVWDEKTTVIMDSLSEPLNIKVFDYDFGLQDDFMGSAYLYLESLEQHRTIPLTLVLKDPQYPCEDLGSLELAVTLTPKDSPIEERRDSTTMLLRRSWKRSTKQQQSMRLSEMHRKSQLWRGIVNIALIEGRNLTPMDPNGLSDPYVKFRLGHQKYRSKTVQKTLSPQWREQFDLHLFEETGGVLEITVWDKDTGKRDDFIGRCQLALSALAKEQTHRLELPLEESRGFVVLLVTLTASAHVSIADLSVTPLDDPQERAEILKRYGATKSFSNVRDVGIVQVKVTRAEGLMAADVTGKSDPFCVLELNNDRLQTHTVYKNLSPEWNKVFTFNVKDIHSVLEVTVFDEDRDRSADFLGKVAIPLLHIRNGEQKSYTLKNKELTGPTKGVIYLEIDVVYNTVKAALRTVVPAEQKYIEEEPKVSKQLLQQNFNRVKKCVMVLISYGTYINSCFEWESAQRSIVSFVLFVVVVWNFELYMLPLALLLLLAWNYVFSSSRDTADVSTDATFEWEDEEEDKEEKDSEPKGFMDKLYAIQDVFVSVQSALDEAASYGERIKNTINWTVPFLSWLAITALCVATVLLYLVPLRYIVLAWGVNKFTKKLRNPFMIDNNELLDFLSRVPSDVQVMQYRELKVDPGQSPNKRRRTNPS</sequence>
<feature type="domain" description="C2" evidence="17">
    <location>
        <begin position="736"/>
        <end position="849"/>
    </location>
</feature>
<protein>
    <submittedName>
        <fullName evidence="19">Putative multiple C2 and transmembrane domain-containing protein 1-like</fullName>
    </submittedName>
</protein>
<gene>
    <name evidence="19" type="ORF">SMAX5B_016993</name>
</gene>
<feature type="domain" description="Septin-type G" evidence="18">
    <location>
        <begin position="137"/>
        <end position="410"/>
    </location>
</feature>
<dbReference type="GO" id="GO:0046928">
    <property type="term" value="P:regulation of neurotransmitter secretion"/>
    <property type="evidence" value="ECO:0007669"/>
    <property type="project" value="TreeGrafter"/>
</dbReference>
<dbReference type="STRING" id="52904.ENSSMAP00000015281"/>
<dbReference type="Gene3D" id="3.40.50.300">
    <property type="entry name" value="P-loop containing nucleotide triphosphate hydrolases"/>
    <property type="match status" value="1"/>
</dbReference>
<evidence type="ECO:0000256" key="10">
    <source>
        <dbReference type="ARBA" id="ARBA00022837"/>
    </source>
</evidence>
<evidence type="ECO:0000313" key="20">
    <source>
        <dbReference type="Proteomes" id="UP000246464"/>
    </source>
</evidence>
<dbReference type="SUPFAM" id="SSF49562">
    <property type="entry name" value="C2 domain (Calcium/lipid-binding domain, CaLB)"/>
    <property type="match status" value="3"/>
</dbReference>
<feature type="transmembrane region" description="Helical" evidence="16">
    <location>
        <begin position="1037"/>
        <end position="1065"/>
    </location>
</feature>
<evidence type="ECO:0000256" key="5">
    <source>
        <dbReference type="ARBA" id="ARBA00022618"/>
    </source>
</evidence>
<keyword evidence="9 15" id="KW-0547">Nucleotide-binding</keyword>
<reference evidence="19 20" key="1">
    <citation type="submission" date="2017-12" db="EMBL/GenBank/DDBJ databases">
        <title>Integrating genomic resources of turbot (Scophthalmus maximus) in depth evaluation of genetic and physical mapping variation across individuals.</title>
        <authorList>
            <person name="Martinez P."/>
        </authorList>
    </citation>
    <scope>NUCLEOTIDE SEQUENCE [LARGE SCALE GENOMIC DNA]</scope>
</reference>
<comment type="similarity">
    <text evidence="15">Belongs to the TRAFAC class TrmE-Era-EngA-EngB-Septin-like GTPase superfamily. Septin GTPase family.</text>
</comment>
<dbReference type="FunFam" id="3.40.50.300:FF:000064">
    <property type="entry name" value="Septin 4"/>
    <property type="match status" value="1"/>
</dbReference>
<evidence type="ECO:0000256" key="8">
    <source>
        <dbReference type="ARBA" id="ARBA00022737"/>
    </source>
</evidence>
<proteinExistence type="inferred from homology"/>
<evidence type="ECO:0000256" key="9">
    <source>
        <dbReference type="ARBA" id="ARBA00022741"/>
    </source>
</evidence>
<dbReference type="SMART" id="SM00239">
    <property type="entry name" value="C2"/>
    <property type="match status" value="3"/>
</dbReference>
<dbReference type="InterPro" id="IPR027417">
    <property type="entry name" value="P-loop_NTPase"/>
</dbReference>
<keyword evidence="14" id="KW-0131">Cell cycle</keyword>
<dbReference type="FunFam" id="2.60.40.150:FF:000019">
    <property type="entry name" value="Multiple C2 and transmembrane domain-containing protein 2 isoform 1"/>
    <property type="match status" value="1"/>
</dbReference>
<dbReference type="CDD" id="cd08376">
    <property type="entry name" value="C2B_MCTP_PRT"/>
    <property type="match status" value="1"/>
</dbReference>
<evidence type="ECO:0000256" key="14">
    <source>
        <dbReference type="ARBA" id="ARBA00023306"/>
    </source>
</evidence>